<gene>
    <name evidence="3" type="ORF">IAA16_03370</name>
</gene>
<organism evidence="3 4">
    <name type="scientific">Candidatus Treponema excrementipullorum</name>
    <dbReference type="NCBI Taxonomy" id="2838768"/>
    <lineage>
        <taxon>Bacteria</taxon>
        <taxon>Pseudomonadati</taxon>
        <taxon>Spirochaetota</taxon>
        <taxon>Spirochaetia</taxon>
        <taxon>Spirochaetales</taxon>
        <taxon>Treponemataceae</taxon>
        <taxon>Treponema</taxon>
    </lineage>
</organism>
<evidence type="ECO:0000259" key="1">
    <source>
        <dbReference type="Pfam" id="PF13173"/>
    </source>
</evidence>
<dbReference type="Pfam" id="PF13635">
    <property type="entry name" value="DUF4143"/>
    <property type="match status" value="1"/>
</dbReference>
<evidence type="ECO:0000313" key="4">
    <source>
        <dbReference type="Proteomes" id="UP000823914"/>
    </source>
</evidence>
<dbReference type="InterPro" id="IPR025420">
    <property type="entry name" value="DUF4143"/>
</dbReference>
<dbReference type="PANTHER" id="PTHR33295:SF18">
    <property type="entry name" value="AAA+ ATPASE DOMAIN-CONTAINING PROTEIN"/>
    <property type="match status" value="1"/>
</dbReference>
<dbReference type="Proteomes" id="UP000823914">
    <property type="component" value="Unassembled WGS sequence"/>
</dbReference>
<comment type="caution">
    <text evidence="3">The sequence shown here is derived from an EMBL/GenBank/DDBJ whole genome shotgun (WGS) entry which is preliminary data.</text>
</comment>
<reference evidence="3" key="1">
    <citation type="journal article" date="2021" name="PeerJ">
        <title>Extensive microbial diversity within the chicken gut microbiome revealed by metagenomics and culture.</title>
        <authorList>
            <person name="Gilroy R."/>
            <person name="Ravi A."/>
            <person name="Getino M."/>
            <person name="Pursley I."/>
            <person name="Horton D.L."/>
            <person name="Alikhan N.F."/>
            <person name="Baker D."/>
            <person name="Gharbi K."/>
            <person name="Hall N."/>
            <person name="Watson M."/>
            <person name="Adriaenssens E.M."/>
            <person name="Foster-Nyarko E."/>
            <person name="Jarju S."/>
            <person name="Secka A."/>
            <person name="Antonio M."/>
            <person name="Oren A."/>
            <person name="Chaudhuri R.R."/>
            <person name="La Ragione R."/>
            <person name="Hildebrand F."/>
            <person name="Pallen M.J."/>
        </authorList>
    </citation>
    <scope>NUCLEOTIDE SEQUENCE</scope>
    <source>
        <strain evidence="3">Gambia15-2214</strain>
    </source>
</reference>
<protein>
    <submittedName>
        <fullName evidence="3">ATP-binding protein</fullName>
    </submittedName>
</protein>
<keyword evidence="3" id="KW-0547">Nucleotide-binding</keyword>
<dbReference type="Pfam" id="PF13173">
    <property type="entry name" value="AAA_14"/>
    <property type="match status" value="1"/>
</dbReference>
<evidence type="ECO:0000259" key="2">
    <source>
        <dbReference type="Pfam" id="PF13635"/>
    </source>
</evidence>
<name>A0A9E2L1Q8_9SPIR</name>
<dbReference type="InterPro" id="IPR027417">
    <property type="entry name" value="P-loop_NTPase"/>
</dbReference>
<dbReference type="GO" id="GO:0005524">
    <property type="term" value="F:ATP binding"/>
    <property type="evidence" value="ECO:0007669"/>
    <property type="project" value="UniProtKB-KW"/>
</dbReference>
<keyword evidence="3" id="KW-0067">ATP-binding</keyword>
<feature type="domain" description="DUF4143" evidence="2">
    <location>
        <begin position="211"/>
        <end position="370"/>
    </location>
</feature>
<dbReference type="PANTHER" id="PTHR33295">
    <property type="entry name" value="ATPASE"/>
    <property type="match status" value="1"/>
</dbReference>
<dbReference type="InterPro" id="IPR041682">
    <property type="entry name" value="AAA_14"/>
</dbReference>
<evidence type="ECO:0000313" key="3">
    <source>
        <dbReference type="EMBL" id="MBU3849585.1"/>
    </source>
</evidence>
<reference evidence="3" key="2">
    <citation type="submission" date="2021-04" db="EMBL/GenBank/DDBJ databases">
        <authorList>
            <person name="Gilroy R."/>
        </authorList>
    </citation>
    <scope>NUCLEOTIDE SEQUENCE</scope>
    <source>
        <strain evidence="3">Gambia15-2214</strain>
    </source>
</reference>
<accession>A0A9E2L1Q8</accession>
<proteinExistence type="predicted"/>
<dbReference type="SUPFAM" id="SSF52540">
    <property type="entry name" value="P-loop containing nucleoside triphosphate hydrolases"/>
    <property type="match status" value="1"/>
</dbReference>
<sequence>MIARPDYLNKLISKKENGLIKIITGNRRCGKSYLLFTIYHEYLVSAGIAENQIIELALDETVNAKYRNPIELDSYIRSLVSDKSKQYYVFLDEIQKVDEIQNPYVDNPNSKITFVDTVLGLMKIKNVDLYITGSNSKMLSSDILTEFRDRGDEIRVYPLSFAEFYTSFKGDKNEAWKEYYTYGGMPLAVTKKTPEEKSKYLKDLFTGTYLKDVLERHTITNSTSDLEELLNIISSSIGSLTNPLNLSNTFKTVKKRNLAPETISTYLDYFKDAFLIDSAVRYNIKGKKYISTPLKYYFVDVGLRNARLNFRQQEENHIMENIIFNELKIRGFDVDIGVIEHNTKDATGKSRRNFLEIDFVANKGSNRFYIQSALHLDTQEKMEQETQSLNRIHDSFKKIVVVKDDIEPWQDDKGIQYIGIEQFLLEKDWLR</sequence>
<dbReference type="AlphaFoldDB" id="A0A9E2L1Q8"/>
<dbReference type="EMBL" id="JAHLFV010000073">
    <property type="protein sequence ID" value="MBU3849585.1"/>
    <property type="molecule type" value="Genomic_DNA"/>
</dbReference>
<feature type="domain" description="AAA" evidence="1">
    <location>
        <begin position="20"/>
        <end position="164"/>
    </location>
</feature>